<evidence type="ECO:0000313" key="3">
    <source>
        <dbReference type="Proteomes" id="UP000242287"/>
    </source>
</evidence>
<feature type="region of interest" description="Disordered" evidence="1">
    <location>
        <begin position="32"/>
        <end position="64"/>
    </location>
</feature>
<keyword evidence="3" id="KW-1185">Reference proteome</keyword>
<evidence type="ECO:0008006" key="4">
    <source>
        <dbReference type="Google" id="ProtNLM"/>
    </source>
</evidence>
<evidence type="ECO:0000256" key="1">
    <source>
        <dbReference type="SAM" id="MobiDB-lite"/>
    </source>
</evidence>
<gene>
    <name evidence="2" type="ORF">AMATHDRAFT_143228</name>
</gene>
<protein>
    <recommendedName>
        <fullName evidence="4">Septin-type G domain-containing protein</fullName>
    </recommendedName>
</protein>
<dbReference type="Proteomes" id="UP000242287">
    <property type="component" value="Unassembled WGS sequence"/>
</dbReference>
<sequence length="477" mass="52284">MSTQPPSPPELPPDYLLSASASTLRSYHFPEPQFIPSTVSAPSDPPSRTSPDNSPPDSPLSGSISSLPSVSSSFFFSSAAASPPHPNPPQLEHTSSQGLIIPSLRFPRSLRHPTPYGQTLGDLRVLVIGRKGTASLEVAASLLDDNEEVVEHGSWEETEHGHTLGASTDWIEHNNGVYGLEKFEPLRNVELTVFPGYDFDTNVDELVASIRAYIQKSFYSLNEVLHPKHRASPVLSSLLSSPCTPLCTALVFLLPPSSALDYVDRRLISEIGPFIPIIVLPSLSTGSYGPAEETWRPMPISSFRPATLGALRSGLFHSPETLSQLRSQAADRFLRWREIECAVADIFAEREGRLSADAKKERWSPSSTWDKAKWESEWMPNLSVDVAKRMRQGTITQRTLRRNLSPLPGITTTQGSATYDPLHLPSLVIFSMSLLSPLKDRLDISFSSLWDALGEMQVRVALIGGFFVGIGVGLVVH</sequence>
<name>A0A2A9NKS5_9AGAR</name>
<evidence type="ECO:0000313" key="2">
    <source>
        <dbReference type="EMBL" id="PFH51159.1"/>
    </source>
</evidence>
<feature type="compositionally biased region" description="Low complexity" evidence="1">
    <location>
        <begin position="40"/>
        <end position="52"/>
    </location>
</feature>
<accession>A0A2A9NKS5</accession>
<proteinExistence type="predicted"/>
<dbReference type="OrthoDB" id="3350156at2759"/>
<organism evidence="2 3">
    <name type="scientific">Amanita thiersii Skay4041</name>
    <dbReference type="NCBI Taxonomy" id="703135"/>
    <lineage>
        <taxon>Eukaryota</taxon>
        <taxon>Fungi</taxon>
        <taxon>Dikarya</taxon>
        <taxon>Basidiomycota</taxon>
        <taxon>Agaricomycotina</taxon>
        <taxon>Agaricomycetes</taxon>
        <taxon>Agaricomycetidae</taxon>
        <taxon>Agaricales</taxon>
        <taxon>Pluteineae</taxon>
        <taxon>Amanitaceae</taxon>
        <taxon>Amanita</taxon>
    </lineage>
</organism>
<dbReference type="AlphaFoldDB" id="A0A2A9NKS5"/>
<dbReference type="EMBL" id="KZ301991">
    <property type="protein sequence ID" value="PFH51159.1"/>
    <property type="molecule type" value="Genomic_DNA"/>
</dbReference>
<reference evidence="2 3" key="1">
    <citation type="submission" date="2014-02" db="EMBL/GenBank/DDBJ databases">
        <title>Transposable element dynamics among asymbiotic and ectomycorrhizal Amanita fungi.</title>
        <authorList>
            <consortium name="DOE Joint Genome Institute"/>
            <person name="Hess J."/>
            <person name="Skrede I."/>
            <person name="Wolfe B."/>
            <person name="LaButti K."/>
            <person name="Ohm R.A."/>
            <person name="Grigoriev I.V."/>
            <person name="Pringle A."/>
        </authorList>
    </citation>
    <scope>NUCLEOTIDE SEQUENCE [LARGE SCALE GENOMIC DNA]</scope>
    <source>
        <strain evidence="2 3">SKay4041</strain>
    </source>
</reference>